<accession>A0A814RJW7</accession>
<dbReference type="Proteomes" id="UP000681722">
    <property type="component" value="Unassembled WGS sequence"/>
</dbReference>
<dbReference type="AlphaFoldDB" id="A0A814RJW7"/>
<keyword evidence="3" id="KW-1185">Reference proteome</keyword>
<dbReference type="EMBL" id="CAJOBC010006412">
    <property type="protein sequence ID" value="CAF3897998.1"/>
    <property type="molecule type" value="Genomic_DNA"/>
</dbReference>
<proteinExistence type="predicted"/>
<sequence length="98" mass="11578">MVKLAWSITNHDPYFREIQLKEKMQIIIMLHNPVNEDTMYGNARDKNQLSFTFKELKRVLSHCLRDLVDRTSIMDSSPVVLAPDKHKKFDVSDDKWTD</sequence>
<organism evidence="1 3">
    <name type="scientific">Didymodactylos carnosus</name>
    <dbReference type="NCBI Taxonomy" id="1234261"/>
    <lineage>
        <taxon>Eukaryota</taxon>
        <taxon>Metazoa</taxon>
        <taxon>Spiralia</taxon>
        <taxon>Gnathifera</taxon>
        <taxon>Rotifera</taxon>
        <taxon>Eurotatoria</taxon>
        <taxon>Bdelloidea</taxon>
        <taxon>Philodinida</taxon>
        <taxon>Philodinidae</taxon>
        <taxon>Didymodactylos</taxon>
    </lineage>
</organism>
<evidence type="ECO:0000313" key="3">
    <source>
        <dbReference type="Proteomes" id="UP000663829"/>
    </source>
</evidence>
<gene>
    <name evidence="1" type="ORF">GPM918_LOCUS20353</name>
    <name evidence="2" type="ORF">SRO942_LOCUS20350</name>
</gene>
<evidence type="ECO:0000313" key="1">
    <source>
        <dbReference type="EMBL" id="CAF1134219.1"/>
    </source>
</evidence>
<name>A0A814RJW7_9BILA</name>
<comment type="caution">
    <text evidence="1">The sequence shown here is derived from an EMBL/GenBank/DDBJ whole genome shotgun (WGS) entry which is preliminary data.</text>
</comment>
<protein>
    <submittedName>
        <fullName evidence="1">Uncharacterized protein</fullName>
    </submittedName>
</protein>
<reference evidence="1" key="1">
    <citation type="submission" date="2021-02" db="EMBL/GenBank/DDBJ databases">
        <authorList>
            <person name="Nowell W R."/>
        </authorList>
    </citation>
    <scope>NUCLEOTIDE SEQUENCE</scope>
</reference>
<feature type="non-terminal residue" evidence="1">
    <location>
        <position position="1"/>
    </location>
</feature>
<evidence type="ECO:0000313" key="2">
    <source>
        <dbReference type="EMBL" id="CAF3897998.1"/>
    </source>
</evidence>
<dbReference type="EMBL" id="CAJNOQ010006412">
    <property type="protein sequence ID" value="CAF1134219.1"/>
    <property type="molecule type" value="Genomic_DNA"/>
</dbReference>
<dbReference type="Proteomes" id="UP000663829">
    <property type="component" value="Unassembled WGS sequence"/>
</dbReference>